<evidence type="ECO:0000256" key="1">
    <source>
        <dbReference type="SAM" id="MobiDB-lite"/>
    </source>
</evidence>
<organism evidence="2 3">
    <name type="scientific">Portunus trituberculatus</name>
    <name type="common">Swimming crab</name>
    <name type="synonym">Neptunus trituberculatus</name>
    <dbReference type="NCBI Taxonomy" id="210409"/>
    <lineage>
        <taxon>Eukaryota</taxon>
        <taxon>Metazoa</taxon>
        <taxon>Ecdysozoa</taxon>
        <taxon>Arthropoda</taxon>
        <taxon>Crustacea</taxon>
        <taxon>Multicrustacea</taxon>
        <taxon>Malacostraca</taxon>
        <taxon>Eumalacostraca</taxon>
        <taxon>Eucarida</taxon>
        <taxon>Decapoda</taxon>
        <taxon>Pleocyemata</taxon>
        <taxon>Brachyura</taxon>
        <taxon>Eubrachyura</taxon>
        <taxon>Portunoidea</taxon>
        <taxon>Portunidae</taxon>
        <taxon>Portuninae</taxon>
        <taxon>Portunus</taxon>
    </lineage>
</organism>
<accession>A0A5B7H5R6</accession>
<evidence type="ECO:0000313" key="3">
    <source>
        <dbReference type="Proteomes" id="UP000324222"/>
    </source>
</evidence>
<comment type="caution">
    <text evidence="2">The sequence shown here is derived from an EMBL/GenBank/DDBJ whole genome shotgun (WGS) entry which is preliminary data.</text>
</comment>
<dbReference type="EMBL" id="VSRR010026266">
    <property type="protein sequence ID" value="MPC67450.1"/>
    <property type="molecule type" value="Genomic_DNA"/>
</dbReference>
<feature type="compositionally biased region" description="Pro residues" evidence="1">
    <location>
        <begin position="14"/>
        <end position="23"/>
    </location>
</feature>
<keyword evidence="3" id="KW-1185">Reference proteome</keyword>
<name>A0A5B7H5R6_PORTR</name>
<protein>
    <submittedName>
        <fullName evidence="2">Uncharacterized protein</fullName>
    </submittedName>
</protein>
<feature type="region of interest" description="Disordered" evidence="1">
    <location>
        <begin position="1"/>
        <end position="76"/>
    </location>
</feature>
<reference evidence="2 3" key="1">
    <citation type="submission" date="2019-05" db="EMBL/GenBank/DDBJ databases">
        <title>Another draft genome of Portunus trituberculatus and its Hox gene families provides insights of decapod evolution.</title>
        <authorList>
            <person name="Jeong J.-H."/>
            <person name="Song I."/>
            <person name="Kim S."/>
            <person name="Choi T."/>
            <person name="Kim D."/>
            <person name="Ryu S."/>
            <person name="Kim W."/>
        </authorList>
    </citation>
    <scope>NUCLEOTIDE SEQUENCE [LARGE SCALE GENOMIC DNA]</scope>
    <source>
        <tissue evidence="2">Muscle</tissue>
    </source>
</reference>
<sequence>MSGLRDKGSEVVTLPPPSPPHSPPLTDTLEVSPNARIKIGVKNTSSPPSPKSSGGPSKVTRASAARTEVAAGNTGL</sequence>
<dbReference type="AlphaFoldDB" id="A0A5B7H5R6"/>
<evidence type="ECO:0000313" key="2">
    <source>
        <dbReference type="EMBL" id="MPC67450.1"/>
    </source>
</evidence>
<proteinExistence type="predicted"/>
<gene>
    <name evidence="2" type="ORF">E2C01_061626</name>
</gene>
<dbReference type="Proteomes" id="UP000324222">
    <property type="component" value="Unassembled WGS sequence"/>
</dbReference>